<dbReference type="HOGENOM" id="CLU_734992_0_0_10"/>
<evidence type="ECO:0000313" key="2">
    <source>
        <dbReference type="Proteomes" id="UP000007486"/>
    </source>
</evidence>
<name>F0R7E9_PHOSB</name>
<proteinExistence type="predicted"/>
<protein>
    <recommendedName>
        <fullName evidence="3">CDP-glycerol:poly(Glycerophosphate) glycerophosphotransferase</fullName>
    </recommendedName>
</protein>
<dbReference type="OrthoDB" id="10019689at2"/>
<dbReference type="AlphaFoldDB" id="F0R7E9"/>
<dbReference type="SUPFAM" id="SSF53756">
    <property type="entry name" value="UDP-Glycosyltransferase/glycogen phosphorylase"/>
    <property type="match status" value="1"/>
</dbReference>
<dbReference type="InterPro" id="IPR043148">
    <property type="entry name" value="TagF_C"/>
</dbReference>
<gene>
    <name evidence="1" type="ordered locus">Bacsa_3468</name>
</gene>
<dbReference type="RefSeq" id="WP_013619349.1">
    <property type="nucleotide sequence ID" value="NC_015164.1"/>
</dbReference>
<evidence type="ECO:0000313" key="1">
    <source>
        <dbReference type="EMBL" id="ADY37993.1"/>
    </source>
</evidence>
<keyword evidence="2" id="KW-1185">Reference proteome</keyword>
<accession>F0R7E9</accession>
<reference evidence="1 2" key="1">
    <citation type="journal article" date="2011" name="Stand. Genomic Sci.">
        <title>Complete genome sequence of Bacteroides salanitronis type strain (BL78).</title>
        <authorList>
            <person name="Gronow S."/>
            <person name="Held B."/>
            <person name="Lucas S."/>
            <person name="Lapidus A."/>
            <person name="Del Rio T.G."/>
            <person name="Nolan M."/>
            <person name="Tice H."/>
            <person name="Deshpande S."/>
            <person name="Cheng J.F."/>
            <person name="Pitluck S."/>
            <person name="Liolios K."/>
            <person name="Pagani I."/>
            <person name="Ivanova N."/>
            <person name="Mavromatis K."/>
            <person name="Pati A."/>
            <person name="Tapia R."/>
            <person name="Han C."/>
            <person name="Goodwin L."/>
            <person name="Chen A."/>
            <person name="Palaniappan K."/>
            <person name="Land M."/>
            <person name="Hauser L."/>
            <person name="Chang Y.J."/>
            <person name="Jeffries C.D."/>
            <person name="Brambilla E.M."/>
            <person name="Rohde M."/>
            <person name="Goker M."/>
            <person name="Detter J.C."/>
            <person name="Woyke T."/>
            <person name="Bristow J."/>
            <person name="Markowitz V."/>
            <person name="Hugenholtz P."/>
            <person name="Kyrpides N.C."/>
            <person name="Klenk H.P."/>
            <person name="Eisen J.A."/>
        </authorList>
    </citation>
    <scope>NUCLEOTIDE SEQUENCE [LARGE SCALE GENOMIC DNA]</scope>
    <source>
        <strain evidence="1 2">DSM 18170</strain>
    </source>
</reference>
<dbReference type="STRING" id="667015.Bacsa_3468"/>
<dbReference type="KEGG" id="bsa:Bacsa_3468"/>
<dbReference type="EMBL" id="CP002530">
    <property type="protein sequence ID" value="ADY37993.1"/>
    <property type="molecule type" value="Genomic_DNA"/>
</dbReference>
<sequence length="376" mass="44401">MKIAFTVYNLAFISNWIKKLMPYWKNCEIVIFHIASLQKQKLPAIEGIKCYDVSFCSYSEIIDIIEDEKIDLWISLNFRSLFELLFQRICALQGIESIYLEHGFFSQNTLHFKTQKAQRHIWETINRQLNFWRKYVGLLYNTNKKSQEWRVLQHVYFKNDFNLSPFDHYFIYSQREYKLLSNIFSLDENNTALVGYPIFSSEKDKEAASAGLTMNGEALYVHQPFILDGYATITYEQEREYLLDLEKQLLNKYKRLIVLLHPRENLSAYKKRFADTQITIIQSPNNYSCFTDKSLIIGHYSTALLYALYFEKPTIILDYPTVKNDPIFQECFPRVESIEDVCSSDYDIDISKKIPFAGKENTYEHIAQEIIKICGE</sequence>
<dbReference type="Gene3D" id="3.40.50.12580">
    <property type="match status" value="1"/>
</dbReference>
<organism evidence="1 2">
    <name type="scientific">Phocaeicola salanitronis (strain DSM 18170 / JCM 13657 / CCUG 60908 / BL78)</name>
    <name type="common">Bacteroides salanitronis</name>
    <dbReference type="NCBI Taxonomy" id="667015"/>
    <lineage>
        <taxon>Bacteria</taxon>
        <taxon>Pseudomonadati</taxon>
        <taxon>Bacteroidota</taxon>
        <taxon>Bacteroidia</taxon>
        <taxon>Bacteroidales</taxon>
        <taxon>Bacteroidaceae</taxon>
        <taxon>Phocaeicola</taxon>
    </lineage>
</organism>
<dbReference type="Proteomes" id="UP000007486">
    <property type="component" value="Chromosome"/>
</dbReference>
<evidence type="ECO:0008006" key="3">
    <source>
        <dbReference type="Google" id="ProtNLM"/>
    </source>
</evidence>